<feature type="region of interest" description="Disordered" evidence="1">
    <location>
        <begin position="108"/>
        <end position="127"/>
    </location>
</feature>
<sequence length="578" mass="63639">MTIIVSNICIWYLSKNPSMAPLPLTTFPLENRSPTTRKWYATKVVIAVACVCGCLLGLLVLVIYIRYRSHRPHRAYGTTRPKSHVSLNTSDQLGKAERSSRVTNPYARTYGIPIRPPSETSENRIQSLDLGGPSNVCPCHGNRPVRRDSVIGAANRNIHNGKEHSDDCTSISSSSTKSQHSEKNTCLTQLTNRMFDRLVKWRDIQQGQHKSQLAHFPNSSENYTTDPQGKPHCLKRSQSSSADTLNYWLRFQTNLTDPQEPQSTKEPTSNVPKPRKSFYAERPVEQVISNPQNALLRPFTAKQPALSEAPKTIDTEISHFIGQPPPNESKPPGSKKLQRKRKFRTSPSRNITPQTAERARLAQEQKRKRMQEEIMQAVAIHFVRSRSTSVVIPSSRHTSLGTKVIKPSGATCIFQPAPATGRNTSVTHLSRKLEPAIESTTPATPLGNPHRMPSRDMAIQTDITLPPSPSLPVQHSLSHTQPPPSSEPAFPFTFRPSSPSPSPVLHTTPESATPLATRKSPRPRTPRGRPRTGSRSANGTWGRGGMGCGITGGGSIGVGVGVGTGVLENLRGREWSEV</sequence>
<evidence type="ECO:0000313" key="3">
    <source>
        <dbReference type="EMBL" id="KAF2839122.1"/>
    </source>
</evidence>
<feature type="compositionally biased region" description="Polar residues" evidence="1">
    <location>
        <begin position="345"/>
        <end position="355"/>
    </location>
</feature>
<feature type="compositionally biased region" description="Basic residues" evidence="1">
    <location>
        <begin position="519"/>
        <end position="532"/>
    </location>
</feature>
<organism evidence="3 4">
    <name type="scientific">Patellaria atrata CBS 101060</name>
    <dbReference type="NCBI Taxonomy" id="1346257"/>
    <lineage>
        <taxon>Eukaryota</taxon>
        <taxon>Fungi</taxon>
        <taxon>Dikarya</taxon>
        <taxon>Ascomycota</taxon>
        <taxon>Pezizomycotina</taxon>
        <taxon>Dothideomycetes</taxon>
        <taxon>Dothideomycetes incertae sedis</taxon>
        <taxon>Patellariales</taxon>
        <taxon>Patellariaceae</taxon>
        <taxon>Patellaria</taxon>
    </lineage>
</organism>
<comment type="caution">
    <text evidence="3">The sequence shown here is derived from an EMBL/GenBank/DDBJ whole genome shotgun (WGS) entry which is preliminary data.</text>
</comment>
<evidence type="ECO:0000256" key="2">
    <source>
        <dbReference type="SAM" id="Phobius"/>
    </source>
</evidence>
<reference evidence="3" key="1">
    <citation type="journal article" date="2020" name="Stud. Mycol.">
        <title>101 Dothideomycetes genomes: a test case for predicting lifestyles and emergence of pathogens.</title>
        <authorList>
            <person name="Haridas S."/>
            <person name="Albert R."/>
            <person name="Binder M."/>
            <person name="Bloem J."/>
            <person name="Labutti K."/>
            <person name="Salamov A."/>
            <person name="Andreopoulos B."/>
            <person name="Baker S."/>
            <person name="Barry K."/>
            <person name="Bills G."/>
            <person name="Bluhm B."/>
            <person name="Cannon C."/>
            <person name="Castanera R."/>
            <person name="Culley D."/>
            <person name="Daum C."/>
            <person name="Ezra D."/>
            <person name="Gonzalez J."/>
            <person name="Henrissat B."/>
            <person name="Kuo A."/>
            <person name="Liang C."/>
            <person name="Lipzen A."/>
            <person name="Lutzoni F."/>
            <person name="Magnuson J."/>
            <person name="Mondo S."/>
            <person name="Nolan M."/>
            <person name="Ohm R."/>
            <person name="Pangilinan J."/>
            <person name="Park H.-J."/>
            <person name="Ramirez L."/>
            <person name="Alfaro M."/>
            <person name="Sun H."/>
            <person name="Tritt A."/>
            <person name="Yoshinaga Y."/>
            <person name="Zwiers L.-H."/>
            <person name="Turgeon B."/>
            <person name="Goodwin S."/>
            <person name="Spatafora J."/>
            <person name="Crous P."/>
            <person name="Grigoriev I."/>
        </authorList>
    </citation>
    <scope>NUCLEOTIDE SEQUENCE</scope>
    <source>
        <strain evidence="3">CBS 101060</strain>
    </source>
</reference>
<protein>
    <submittedName>
        <fullName evidence="3">Uncharacterized protein</fullName>
    </submittedName>
</protein>
<gene>
    <name evidence="3" type="ORF">M501DRAFT_762512</name>
</gene>
<dbReference type="EMBL" id="MU006095">
    <property type="protein sequence ID" value="KAF2839122.1"/>
    <property type="molecule type" value="Genomic_DNA"/>
</dbReference>
<keyword evidence="4" id="KW-1185">Reference proteome</keyword>
<feature type="region of interest" description="Disordered" evidence="1">
    <location>
        <begin position="157"/>
        <end position="185"/>
    </location>
</feature>
<evidence type="ECO:0000313" key="4">
    <source>
        <dbReference type="Proteomes" id="UP000799429"/>
    </source>
</evidence>
<feature type="compositionally biased region" description="Polar residues" evidence="1">
    <location>
        <begin position="254"/>
        <end position="271"/>
    </location>
</feature>
<name>A0A9P4SC39_9PEZI</name>
<feature type="region of interest" description="Disordered" evidence="1">
    <location>
        <begin position="76"/>
        <end position="100"/>
    </location>
</feature>
<feature type="compositionally biased region" description="Polar residues" evidence="1">
    <location>
        <begin position="209"/>
        <end position="227"/>
    </location>
</feature>
<feature type="compositionally biased region" description="Low complexity" evidence="1">
    <location>
        <begin position="168"/>
        <end position="178"/>
    </location>
</feature>
<feature type="region of interest" description="Disordered" evidence="1">
    <location>
        <begin position="461"/>
        <end position="545"/>
    </location>
</feature>
<keyword evidence="2" id="KW-0472">Membrane</keyword>
<feature type="compositionally biased region" description="Polar residues" evidence="1">
    <location>
        <begin position="471"/>
        <end position="480"/>
    </location>
</feature>
<dbReference type="AlphaFoldDB" id="A0A9P4SC39"/>
<feature type="transmembrane region" description="Helical" evidence="2">
    <location>
        <begin position="44"/>
        <end position="65"/>
    </location>
</feature>
<keyword evidence="2" id="KW-1133">Transmembrane helix</keyword>
<feature type="region of interest" description="Disordered" evidence="1">
    <location>
        <begin position="318"/>
        <end position="355"/>
    </location>
</feature>
<keyword evidence="2" id="KW-0812">Transmembrane</keyword>
<evidence type="ECO:0000256" key="1">
    <source>
        <dbReference type="SAM" id="MobiDB-lite"/>
    </source>
</evidence>
<proteinExistence type="predicted"/>
<feature type="region of interest" description="Disordered" evidence="1">
    <location>
        <begin position="209"/>
        <end position="237"/>
    </location>
</feature>
<accession>A0A9P4SC39</accession>
<feature type="region of interest" description="Disordered" evidence="1">
    <location>
        <begin position="254"/>
        <end position="275"/>
    </location>
</feature>
<dbReference type="Proteomes" id="UP000799429">
    <property type="component" value="Unassembled WGS sequence"/>
</dbReference>